<organism evidence="12 13">
    <name type="scientific">Mytilus galloprovincialis</name>
    <name type="common">Mediterranean mussel</name>
    <dbReference type="NCBI Taxonomy" id="29158"/>
    <lineage>
        <taxon>Eukaryota</taxon>
        <taxon>Metazoa</taxon>
        <taxon>Spiralia</taxon>
        <taxon>Lophotrochozoa</taxon>
        <taxon>Mollusca</taxon>
        <taxon>Bivalvia</taxon>
        <taxon>Autobranchia</taxon>
        <taxon>Pteriomorphia</taxon>
        <taxon>Mytilida</taxon>
        <taxon>Mytiloidea</taxon>
        <taxon>Mytilidae</taxon>
        <taxon>Mytilinae</taxon>
        <taxon>Mytilus</taxon>
    </lineage>
</organism>
<dbReference type="EMBL" id="UYJE01005823">
    <property type="protein sequence ID" value="VDI40744.1"/>
    <property type="molecule type" value="Genomic_DNA"/>
</dbReference>
<dbReference type="SUPFAM" id="SSF55486">
    <property type="entry name" value="Metalloproteases ('zincins'), catalytic domain"/>
    <property type="match status" value="1"/>
</dbReference>
<evidence type="ECO:0000256" key="4">
    <source>
        <dbReference type="ARBA" id="ARBA00022723"/>
    </source>
</evidence>
<evidence type="ECO:0000256" key="5">
    <source>
        <dbReference type="ARBA" id="ARBA00022801"/>
    </source>
</evidence>
<dbReference type="AlphaFoldDB" id="A0A8B6EW32"/>
<dbReference type="InterPro" id="IPR042089">
    <property type="entry name" value="Peptidase_M13_dom_2"/>
</dbReference>
<feature type="domain" description="Peptidase M13 N-terminal" evidence="11">
    <location>
        <begin position="155"/>
        <end position="544"/>
    </location>
</feature>
<evidence type="ECO:0000313" key="12">
    <source>
        <dbReference type="EMBL" id="VDI40744.1"/>
    </source>
</evidence>
<dbReference type="Gene3D" id="1.10.1380.10">
    <property type="entry name" value="Neutral endopeptidase , domain2"/>
    <property type="match status" value="1"/>
</dbReference>
<accession>A0A8B6EW32</accession>
<dbReference type="Proteomes" id="UP000596742">
    <property type="component" value="Unassembled WGS sequence"/>
</dbReference>
<reference evidence="12" key="1">
    <citation type="submission" date="2018-11" db="EMBL/GenBank/DDBJ databases">
        <authorList>
            <person name="Alioto T."/>
            <person name="Alioto T."/>
        </authorList>
    </citation>
    <scope>NUCLEOTIDE SEQUENCE</scope>
</reference>
<keyword evidence="5" id="KW-0378">Hydrolase</keyword>
<evidence type="ECO:0000256" key="9">
    <source>
        <dbReference type="SAM" id="Phobius"/>
    </source>
</evidence>
<dbReference type="GO" id="GO:0005886">
    <property type="term" value="C:plasma membrane"/>
    <property type="evidence" value="ECO:0007669"/>
    <property type="project" value="TreeGrafter"/>
</dbReference>
<dbReference type="PANTHER" id="PTHR11733">
    <property type="entry name" value="ZINC METALLOPROTEASE FAMILY M13 NEPRILYSIN-RELATED"/>
    <property type="match status" value="1"/>
</dbReference>
<dbReference type="OrthoDB" id="6475849at2759"/>
<feature type="region of interest" description="Disordered" evidence="8">
    <location>
        <begin position="88"/>
        <end position="127"/>
    </location>
</feature>
<feature type="transmembrane region" description="Helical" evidence="9">
    <location>
        <begin position="65"/>
        <end position="82"/>
    </location>
</feature>
<comment type="caution">
    <text evidence="12">The sequence shown here is derived from an EMBL/GenBank/DDBJ whole genome shotgun (WGS) entry which is preliminary data.</text>
</comment>
<dbReference type="Pfam" id="PF01431">
    <property type="entry name" value="Peptidase_M13"/>
    <property type="match status" value="1"/>
</dbReference>
<dbReference type="PROSITE" id="PS51885">
    <property type="entry name" value="NEPRILYSIN"/>
    <property type="match status" value="1"/>
</dbReference>
<keyword evidence="9" id="KW-1133">Transmembrane helix</keyword>
<feature type="compositionally biased region" description="Basic and acidic residues" evidence="8">
    <location>
        <begin position="9"/>
        <end position="21"/>
    </location>
</feature>
<evidence type="ECO:0000256" key="7">
    <source>
        <dbReference type="ARBA" id="ARBA00023049"/>
    </source>
</evidence>
<dbReference type="InterPro" id="IPR000718">
    <property type="entry name" value="Peptidase_M13"/>
</dbReference>
<evidence type="ECO:0000256" key="1">
    <source>
        <dbReference type="ARBA" id="ARBA00001947"/>
    </source>
</evidence>
<evidence type="ECO:0000256" key="3">
    <source>
        <dbReference type="ARBA" id="ARBA00022670"/>
    </source>
</evidence>
<keyword evidence="9" id="KW-0812">Transmembrane</keyword>
<feature type="compositionally biased region" description="Polar residues" evidence="8">
    <location>
        <begin position="106"/>
        <end position="124"/>
    </location>
</feature>
<dbReference type="PRINTS" id="PR00786">
    <property type="entry name" value="NEPRILYSIN"/>
</dbReference>
<feature type="region of interest" description="Disordered" evidence="8">
    <location>
        <begin position="1"/>
        <end position="24"/>
    </location>
</feature>
<feature type="domain" description="Peptidase M13 C-terminal" evidence="10">
    <location>
        <begin position="605"/>
        <end position="805"/>
    </location>
</feature>
<dbReference type="PANTHER" id="PTHR11733:SF167">
    <property type="entry name" value="FI17812P1-RELATED"/>
    <property type="match status" value="1"/>
</dbReference>
<dbReference type="Pfam" id="PF05649">
    <property type="entry name" value="Peptidase_M13_N"/>
    <property type="match status" value="1"/>
</dbReference>
<dbReference type="GO" id="GO:0016485">
    <property type="term" value="P:protein processing"/>
    <property type="evidence" value="ECO:0007669"/>
    <property type="project" value="TreeGrafter"/>
</dbReference>
<dbReference type="Gene3D" id="3.40.390.10">
    <property type="entry name" value="Collagenase (Catalytic Domain)"/>
    <property type="match status" value="1"/>
</dbReference>
<dbReference type="InterPro" id="IPR024079">
    <property type="entry name" value="MetalloPept_cat_dom_sf"/>
</dbReference>
<evidence type="ECO:0000313" key="13">
    <source>
        <dbReference type="Proteomes" id="UP000596742"/>
    </source>
</evidence>
<keyword evidence="7" id="KW-0482">Metalloprotease</keyword>
<dbReference type="GO" id="GO:0046872">
    <property type="term" value="F:metal ion binding"/>
    <property type="evidence" value="ECO:0007669"/>
    <property type="project" value="UniProtKB-KW"/>
</dbReference>
<keyword evidence="6" id="KW-0862">Zinc</keyword>
<comment type="cofactor">
    <cofactor evidence="1">
        <name>Zn(2+)</name>
        <dbReference type="ChEBI" id="CHEBI:29105"/>
    </cofactor>
</comment>
<dbReference type="CDD" id="cd08662">
    <property type="entry name" value="M13"/>
    <property type="match status" value="1"/>
</dbReference>
<keyword evidence="4" id="KW-0479">Metal-binding</keyword>
<evidence type="ECO:0008006" key="14">
    <source>
        <dbReference type="Google" id="ProtNLM"/>
    </source>
</evidence>
<name>A0A8B6EW32_MYTGA</name>
<keyword evidence="13" id="KW-1185">Reference proteome</keyword>
<evidence type="ECO:0000259" key="10">
    <source>
        <dbReference type="Pfam" id="PF01431"/>
    </source>
</evidence>
<dbReference type="InterPro" id="IPR008753">
    <property type="entry name" value="Peptidase_M13_N"/>
</dbReference>
<dbReference type="InterPro" id="IPR018497">
    <property type="entry name" value="Peptidase_M13_C"/>
</dbReference>
<protein>
    <recommendedName>
        <fullName evidence="14">Endothelin-converting enzyme 1</fullName>
    </recommendedName>
</protein>
<keyword evidence="9" id="KW-0472">Membrane</keyword>
<gene>
    <name evidence="12" type="ORF">MGAL_10B047999</name>
</gene>
<dbReference type="GO" id="GO:0004222">
    <property type="term" value="F:metalloendopeptidase activity"/>
    <property type="evidence" value="ECO:0007669"/>
    <property type="project" value="InterPro"/>
</dbReference>
<evidence type="ECO:0000256" key="2">
    <source>
        <dbReference type="ARBA" id="ARBA00007357"/>
    </source>
</evidence>
<keyword evidence="3" id="KW-0645">Protease</keyword>
<comment type="similarity">
    <text evidence="2">Belongs to the peptidase M13 family.</text>
</comment>
<evidence type="ECO:0000256" key="6">
    <source>
        <dbReference type="ARBA" id="ARBA00022833"/>
    </source>
</evidence>
<evidence type="ECO:0000259" key="11">
    <source>
        <dbReference type="Pfam" id="PF05649"/>
    </source>
</evidence>
<sequence>MHHVGKNADSNEKRQSTEKNELLNNTEVKMRDFDSIDSEDFLEEENDFCGGKCICMRQRTSIEKVLFVFLVIAVCVIIAVIAKSSEKSSHTGRSKSSGKCSHTVRSKSSGKSSHTVRSKSSGKSSHTEIDSVCKTKGCIEVASSVLSSVDSQVKPCDDFYKYACGGWEKNTPIPPGYSYWDRSQELAYKNMYQLHELLELYRGTSDAIKKAKKFHDSCMQEETTNKSTIIQKFRNLIGLISGTETNYTFPVILEKVHQLNTWPLFTVFVGPDEWQDDKNVIKISQSDMPYPIDALIEEDNSKKEKYLKWDAKQVRQKYLDDMSKTLRMFWNKSENESLTIAEDMLKLEVELANKTRSKDDIEFNRADVYKNTTITDFQQKCSMIDWELYLTTLTYQTAKIVNTDKIVILHEDKLISLCGIVENTIQNNSSVLYYYLLVHAVRSFMPYFEVSQFADLSQQTELEFDGELWRRCTFYTNKAFGFATAAMYVNATSQNDNVMQIEQLITEVKESFKGFVLKNVWFRGNVRGEATQKIDQMLNKISYPTYIMKQSFLDQFYKLFEVENHWFENLKSWKAFEVTSMFSELGKTTDRQRWIRPPFRVESDYDPVRNNLNFPTAMLHLPFYTADGPITFNYGTLAAIVGHEITHAFDILGRQYNAKGKLENWWDPLTVSSFNQTVKCMKDQYDAYIIGGQKVNGYKTLDENIADNGGLRAAFFAYQLWERKGESEKILPGVSLSNRQLFFTSYAQMFCSKWKPEGLQKHLIDDSHNPGPIRVRGSVSNMETFASAFNCPFISHYNPTTKCRVW</sequence>
<evidence type="ECO:0000256" key="8">
    <source>
        <dbReference type="SAM" id="MobiDB-lite"/>
    </source>
</evidence>
<proteinExistence type="inferred from homology"/>